<evidence type="ECO:0000256" key="4">
    <source>
        <dbReference type="ARBA" id="ARBA00023172"/>
    </source>
</evidence>
<evidence type="ECO:0000256" key="5">
    <source>
        <dbReference type="ARBA" id="ARBA00023204"/>
    </source>
</evidence>
<sequence length="248" mass="27832">MNTLTVTGMVIGNSPAGEYDRRVVLITRERGKISAFARGARKQNNALVGMTDPFTFGEFSLYEGRSSYTLTGVKVQNFFTELRTDMIGAYYGMYFLDLANYYAREGLDETETLKLLYQSLRALISDKLPNSLVRSVFELKLIMLNGEGPQAFRCLESGEEITTKALFSVSKGGVLKERYQSAYPDAVPISDSALYTLQFISSSRIQKLYSFVLKPEVAAEISRLSSAYLAHYVDKEFKSRTILETIIS</sequence>
<feature type="domain" description="DNA replication/recombination mediator RecO N-terminal" evidence="8">
    <location>
        <begin position="1"/>
        <end position="76"/>
    </location>
</feature>
<keyword evidence="4 7" id="KW-0233">DNA recombination</keyword>
<keyword evidence="3 7" id="KW-0227">DNA damage</keyword>
<evidence type="ECO:0000313" key="10">
    <source>
        <dbReference type="Proteomes" id="UP001523565"/>
    </source>
</evidence>
<evidence type="ECO:0000256" key="1">
    <source>
        <dbReference type="ARBA" id="ARBA00007452"/>
    </source>
</evidence>
<evidence type="ECO:0000256" key="2">
    <source>
        <dbReference type="ARBA" id="ARBA00021310"/>
    </source>
</evidence>
<keyword evidence="10" id="KW-1185">Reference proteome</keyword>
<dbReference type="InterPro" id="IPR022572">
    <property type="entry name" value="DNA_rep/recomb_RecO_N"/>
</dbReference>
<dbReference type="Gene3D" id="2.40.50.140">
    <property type="entry name" value="Nucleic acid-binding proteins"/>
    <property type="match status" value="1"/>
</dbReference>
<evidence type="ECO:0000256" key="6">
    <source>
        <dbReference type="ARBA" id="ARBA00033409"/>
    </source>
</evidence>
<evidence type="ECO:0000256" key="7">
    <source>
        <dbReference type="HAMAP-Rule" id="MF_00201"/>
    </source>
</evidence>
<dbReference type="PANTHER" id="PTHR33991">
    <property type="entry name" value="DNA REPAIR PROTEIN RECO"/>
    <property type="match status" value="1"/>
</dbReference>
<comment type="similarity">
    <text evidence="1 7">Belongs to the RecO family.</text>
</comment>
<reference evidence="9 10" key="1">
    <citation type="journal article" date="2022" name="Genome Biol. Evol.">
        <title>Host diet, physiology and behaviors set the stage for Lachnospiraceae cladogenesis.</title>
        <authorList>
            <person name="Vera-Ponce De Leon A."/>
            <person name="Schneider M."/>
            <person name="Jahnes B.C."/>
            <person name="Sadowski V."/>
            <person name="Camuy-Velez L.A."/>
            <person name="Duan J."/>
            <person name="Sabree Z.L."/>
        </authorList>
    </citation>
    <scope>NUCLEOTIDE SEQUENCE [LARGE SCALE GENOMIC DNA]</scope>
    <source>
        <strain evidence="9 10">PAL227</strain>
    </source>
</reference>
<dbReference type="SUPFAM" id="SSF57863">
    <property type="entry name" value="ArfGap/RecO-like zinc finger"/>
    <property type="match status" value="1"/>
</dbReference>
<organism evidence="9 10">
    <name type="scientific">Ohessyouella blattaphilus</name>
    <dbReference type="NCBI Taxonomy" id="2949333"/>
    <lineage>
        <taxon>Bacteria</taxon>
        <taxon>Bacillati</taxon>
        <taxon>Bacillota</taxon>
        <taxon>Clostridia</taxon>
        <taxon>Lachnospirales</taxon>
        <taxon>Lachnospiraceae</taxon>
        <taxon>Ohessyouella</taxon>
    </lineage>
</organism>
<dbReference type="HAMAP" id="MF_00201">
    <property type="entry name" value="RecO"/>
    <property type="match status" value="1"/>
</dbReference>
<dbReference type="SUPFAM" id="SSF50249">
    <property type="entry name" value="Nucleic acid-binding proteins"/>
    <property type="match status" value="1"/>
</dbReference>
<protein>
    <recommendedName>
        <fullName evidence="2 7">DNA repair protein RecO</fullName>
    </recommendedName>
    <alternativeName>
        <fullName evidence="6 7">Recombination protein O</fullName>
    </alternativeName>
</protein>
<proteinExistence type="inferred from homology"/>
<dbReference type="NCBIfam" id="TIGR00613">
    <property type="entry name" value="reco"/>
    <property type="match status" value="1"/>
</dbReference>
<dbReference type="Proteomes" id="UP001523565">
    <property type="component" value="Unassembled WGS sequence"/>
</dbReference>
<dbReference type="Pfam" id="PF02565">
    <property type="entry name" value="RecO_C"/>
    <property type="match status" value="1"/>
</dbReference>
<dbReference type="Pfam" id="PF11967">
    <property type="entry name" value="RecO_N"/>
    <property type="match status" value="1"/>
</dbReference>
<keyword evidence="5 7" id="KW-0234">DNA repair</keyword>
<comment type="function">
    <text evidence="7">Involved in DNA repair and RecF pathway recombination.</text>
</comment>
<name>A0ABT1EDJ8_9FIRM</name>
<dbReference type="EMBL" id="JAMZFV010000001">
    <property type="protein sequence ID" value="MCP1108787.1"/>
    <property type="molecule type" value="Genomic_DNA"/>
</dbReference>
<dbReference type="InterPro" id="IPR042242">
    <property type="entry name" value="RecO_C"/>
</dbReference>
<dbReference type="InterPro" id="IPR012340">
    <property type="entry name" value="NA-bd_OB-fold"/>
</dbReference>
<dbReference type="RefSeq" id="WP_262067693.1">
    <property type="nucleotide sequence ID" value="NZ_JAMXOC010000001.1"/>
</dbReference>
<gene>
    <name evidence="7 9" type="primary">recO</name>
    <name evidence="9" type="ORF">NK118_00785</name>
</gene>
<dbReference type="Gene3D" id="1.20.1440.120">
    <property type="entry name" value="Recombination protein O, C-terminal domain"/>
    <property type="match status" value="1"/>
</dbReference>
<evidence type="ECO:0000259" key="8">
    <source>
        <dbReference type="Pfam" id="PF11967"/>
    </source>
</evidence>
<dbReference type="PANTHER" id="PTHR33991:SF1">
    <property type="entry name" value="DNA REPAIR PROTEIN RECO"/>
    <property type="match status" value="1"/>
</dbReference>
<dbReference type="InterPro" id="IPR037278">
    <property type="entry name" value="ARFGAP/RecO"/>
</dbReference>
<evidence type="ECO:0000256" key="3">
    <source>
        <dbReference type="ARBA" id="ARBA00022763"/>
    </source>
</evidence>
<accession>A0ABT1EDJ8</accession>
<evidence type="ECO:0000313" key="9">
    <source>
        <dbReference type="EMBL" id="MCP1108787.1"/>
    </source>
</evidence>
<comment type="caution">
    <text evidence="9">The sequence shown here is derived from an EMBL/GenBank/DDBJ whole genome shotgun (WGS) entry which is preliminary data.</text>
</comment>
<dbReference type="InterPro" id="IPR003717">
    <property type="entry name" value="RecO"/>
</dbReference>